<accession>A0AAV7E8X2</accession>
<name>A0AAV7E8X2_ARIFI</name>
<feature type="region of interest" description="Disordered" evidence="1">
    <location>
        <begin position="1"/>
        <end position="22"/>
    </location>
</feature>
<comment type="caution">
    <text evidence="2">The sequence shown here is derived from an EMBL/GenBank/DDBJ whole genome shotgun (WGS) entry which is preliminary data.</text>
</comment>
<protein>
    <submittedName>
        <fullName evidence="2">Uncharacterized protein</fullName>
    </submittedName>
</protein>
<evidence type="ECO:0000313" key="3">
    <source>
        <dbReference type="Proteomes" id="UP000825729"/>
    </source>
</evidence>
<sequence length="99" mass="10262">MHLYVSSVTGAQVGGNGEAAATKTGGDFELREFIGGTHGAASDCERDPGAISSCGMFGATDMSCPEQTEPQTDCSCSTPFVKRVVTGSIRWCAVHRATT</sequence>
<dbReference type="EMBL" id="JAINDJ010000006">
    <property type="protein sequence ID" value="KAG9443952.1"/>
    <property type="molecule type" value="Genomic_DNA"/>
</dbReference>
<evidence type="ECO:0000256" key="1">
    <source>
        <dbReference type="SAM" id="MobiDB-lite"/>
    </source>
</evidence>
<feature type="compositionally biased region" description="Polar residues" evidence="1">
    <location>
        <begin position="1"/>
        <end position="10"/>
    </location>
</feature>
<dbReference type="AlphaFoldDB" id="A0AAV7E8X2"/>
<evidence type="ECO:0000313" key="2">
    <source>
        <dbReference type="EMBL" id="KAG9443952.1"/>
    </source>
</evidence>
<proteinExistence type="predicted"/>
<dbReference type="Proteomes" id="UP000825729">
    <property type="component" value="Unassembled WGS sequence"/>
</dbReference>
<gene>
    <name evidence="2" type="ORF">H6P81_015292</name>
</gene>
<organism evidence="2 3">
    <name type="scientific">Aristolochia fimbriata</name>
    <name type="common">White veined hardy Dutchman's pipe vine</name>
    <dbReference type="NCBI Taxonomy" id="158543"/>
    <lineage>
        <taxon>Eukaryota</taxon>
        <taxon>Viridiplantae</taxon>
        <taxon>Streptophyta</taxon>
        <taxon>Embryophyta</taxon>
        <taxon>Tracheophyta</taxon>
        <taxon>Spermatophyta</taxon>
        <taxon>Magnoliopsida</taxon>
        <taxon>Magnoliidae</taxon>
        <taxon>Piperales</taxon>
        <taxon>Aristolochiaceae</taxon>
        <taxon>Aristolochia</taxon>
    </lineage>
</organism>
<keyword evidence="3" id="KW-1185">Reference proteome</keyword>
<reference evidence="2 3" key="1">
    <citation type="submission" date="2021-07" db="EMBL/GenBank/DDBJ databases">
        <title>The Aristolochia fimbriata genome: insights into angiosperm evolution, floral development and chemical biosynthesis.</title>
        <authorList>
            <person name="Jiao Y."/>
        </authorList>
    </citation>
    <scope>NUCLEOTIDE SEQUENCE [LARGE SCALE GENOMIC DNA]</scope>
    <source>
        <strain evidence="2">IBCAS-2021</strain>
        <tissue evidence="2">Leaf</tissue>
    </source>
</reference>